<dbReference type="Pfam" id="PF07152">
    <property type="entry name" value="YaeQ"/>
    <property type="match status" value="1"/>
</dbReference>
<dbReference type="Proteomes" id="UP001165524">
    <property type="component" value="Unassembled WGS sequence"/>
</dbReference>
<reference evidence="1" key="1">
    <citation type="submission" date="2022-04" db="EMBL/GenBank/DDBJ databases">
        <title>Alcanivorax sp. CY1518 draft genome sequence.</title>
        <authorList>
            <person name="Zhao G."/>
            <person name="An M."/>
        </authorList>
    </citation>
    <scope>NUCLEOTIDE SEQUENCE</scope>
    <source>
        <strain evidence="1">CY1518</strain>
    </source>
</reference>
<organism evidence="1 2">
    <name type="scientific">Alcanivorax quisquiliarum</name>
    <dbReference type="NCBI Taxonomy" id="2933565"/>
    <lineage>
        <taxon>Bacteria</taxon>
        <taxon>Pseudomonadati</taxon>
        <taxon>Pseudomonadota</taxon>
        <taxon>Gammaproteobacteria</taxon>
        <taxon>Oceanospirillales</taxon>
        <taxon>Alcanivoracaceae</taxon>
        <taxon>Alcanivorax</taxon>
    </lineage>
</organism>
<keyword evidence="2" id="KW-1185">Reference proteome</keyword>
<protein>
    <submittedName>
        <fullName evidence="1">YaeQ family protein</fullName>
    </submittedName>
</protein>
<dbReference type="InterPro" id="IPR011335">
    <property type="entry name" value="Restrct_endonuc-II-like"/>
</dbReference>
<dbReference type="InterPro" id="IPR009822">
    <property type="entry name" value="YaeQ"/>
</dbReference>
<gene>
    <name evidence="1" type="ORF">MU846_07695</name>
</gene>
<dbReference type="PANTHER" id="PTHR38784">
    <property type="entry name" value="SUCROSE PHOSPHORYLASE"/>
    <property type="match status" value="1"/>
</dbReference>
<evidence type="ECO:0000313" key="2">
    <source>
        <dbReference type="Proteomes" id="UP001165524"/>
    </source>
</evidence>
<dbReference type="SMART" id="SM01322">
    <property type="entry name" value="YaeQ"/>
    <property type="match status" value="1"/>
</dbReference>
<dbReference type="InterPro" id="IPR038590">
    <property type="entry name" value="YaeQ_sf"/>
</dbReference>
<dbReference type="EMBL" id="JALKII010000004">
    <property type="protein sequence ID" value="MCK0537590.1"/>
    <property type="molecule type" value="Genomic_DNA"/>
</dbReference>
<dbReference type="PIRSF" id="PIRSF011484">
    <property type="entry name" value="YaeQ"/>
    <property type="match status" value="1"/>
</dbReference>
<dbReference type="PANTHER" id="PTHR38784:SF1">
    <property type="entry name" value="SUCROSE PHOSPHORYLASE"/>
    <property type="match status" value="1"/>
</dbReference>
<name>A0ABT0E6Y2_9GAMM</name>
<sequence length="185" mass="21231">MALSSTIFQVQLDIADNDRSYYGHQRLTLAQHPSETPERMVARLVAWCLFSGRHDPPLTFGGGLSTPNEPDLSRRDLLDNVQHWIDMGEPDADRVRRACLRAPRVTVVPYGRAVPQWWKRQEKDITRMNRAEVLRLPWEEIGQLATELPRTFTWQVSLTDGILYITDHRGEMVTLAPETLKENAA</sequence>
<proteinExistence type="predicted"/>
<dbReference type="Gene3D" id="3.10.640.10">
    <property type="entry name" value="Restriction endonuclease-like alpha-beta roll domain"/>
    <property type="match status" value="1"/>
</dbReference>
<comment type="caution">
    <text evidence="1">The sequence shown here is derived from an EMBL/GenBank/DDBJ whole genome shotgun (WGS) entry which is preliminary data.</text>
</comment>
<dbReference type="SUPFAM" id="SSF52980">
    <property type="entry name" value="Restriction endonuclease-like"/>
    <property type="match status" value="1"/>
</dbReference>
<accession>A0ABT0E6Y2</accession>
<dbReference type="RefSeq" id="WP_246951332.1">
    <property type="nucleotide sequence ID" value="NZ_JALKII010000004.1"/>
</dbReference>
<evidence type="ECO:0000313" key="1">
    <source>
        <dbReference type="EMBL" id="MCK0537590.1"/>
    </source>
</evidence>